<accession>A0A5N6L3E5</accession>
<dbReference type="GO" id="GO:0016787">
    <property type="term" value="F:hydrolase activity"/>
    <property type="evidence" value="ECO:0007669"/>
    <property type="project" value="UniProtKB-KW"/>
</dbReference>
<feature type="domain" description="AB hydrolase-1" evidence="3">
    <location>
        <begin position="4"/>
        <end position="101"/>
    </location>
</feature>
<dbReference type="InterPro" id="IPR000639">
    <property type="entry name" value="Epox_hydrolase-like"/>
</dbReference>
<dbReference type="Pfam" id="PF00561">
    <property type="entry name" value="Abhydrolase_1"/>
    <property type="match status" value="1"/>
</dbReference>
<evidence type="ECO:0000313" key="4">
    <source>
        <dbReference type="EMBL" id="KAB8648465.1"/>
    </source>
</evidence>
<dbReference type="PANTHER" id="PTHR43329">
    <property type="entry name" value="EPOXIDE HYDROLASE"/>
    <property type="match status" value="1"/>
</dbReference>
<dbReference type="EMBL" id="VIBQ01000080">
    <property type="protein sequence ID" value="KAB8648464.1"/>
    <property type="molecule type" value="Genomic_DNA"/>
</dbReference>
<dbReference type="SUPFAM" id="SSF53474">
    <property type="entry name" value="alpha/beta-Hydrolases"/>
    <property type="match status" value="1"/>
</dbReference>
<keyword evidence="1" id="KW-0378">Hydrolase</keyword>
<dbReference type="PRINTS" id="PR00412">
    <property type="entry name" value="EPOXHYDRLASE"/>
</dbReference>
<evidence type="ECO:0000313" key="5">
    <source>
        <dbReference type="Proteomes" id="UP000327013"/>
    </source>
</evidence>
<comment type="caution">
    <text evidence="4">The sequence shown here is derived from an EMBL/GenBank/DDBJ whole genome shotgun (WGS) entry which is preliminary data.</text>
</comment>
<proteinExistence type="inferred from homology"/>
<dbReference type="InterPro" id="IPR000073">
    <property type="entry name" value="AB_hydrolase_1"/>
</dbReference>
<organism evidence="4 5">
    <name type="scientific">Carpinus fangiana</name>
    <dbReference type="NCBI Taxonomy" id="176857"/>
    <lineage>
        <taxon>Eukaryota</taxon>
        <taxon>Viridiplantae</taxon>
        <taxon>Streptophyta</taxon>
        <taxon>Embryophyta</taxon>
        <taxon>Tracheophyta</taxon>
        <taxon>Spermatophyta</taxon>
        <taxon>Magnoliopsida</taxon>
        <taxon>eudicotyledons</taxon>
        <taxon>Gunneridae</taxon>
        <taxon>Pentapetalae</taxon>
        <taxon>rosids</taxon>
        <taxon>fabids</taxon>
        <taxon>Fagales</taxon>
        <taxon>Betulaceae</taxon>
        <taxon>Carpinus</taxon>
    </lineage>
</organism>
<evidence type="ECO:0000259" key="3">
    <source>
        <dbReference type="Pfam" id="PF00561"/>
    </source>
</evidence>
<reference evidence="4 5" key="1">
    <citation type="submission" date="2019-06" db="EMBL/GenBank/DDBJ databases">
        <title>A chromosomal-level reference genome of Carpinus fangiana (Coryloideae, Betulaceae).</title>
        <authorList>
            <person name="Yang X."/>
            <person name="Wang Z."/>
            <person name="Zhang L."/>
            <person name="Hao G."/>
            <person name="Liu J."/>
            <person name="Yang Y."/>
        </authorList>
    </citation>
    <scope>NUCLEOTIDE SEQUENCE [LARGE SCALE GENOMIC DNA]</scope>
    <source>
        <strain evidence="4">Cfa_2016G</strain>
        <tissue evidence="4">Leaf</tissue>
    </source>
</reference>
<dbReference type="PRINTS" id="PR00111">
    <property type="entry name" value="ABHYDROLASE"/>
</dbReference>
<dbReference type="Proteomes" id="UP000327013">
    <property type="component" value="Unassembled WGS sequence"/>
</dbReference>
<comment type="similarity">
    <text evidence="2">Belongs to the AB hydrolase superfamily. Epoxide hydrolase family.</text>
</comment>
<keyword evidence="5" id="KW-1185">Reference proteome</keyword>
<name>A0A5N6L3E5_9ROSI</name>
<protein>
    <recommendedName>
        <fullName evidence="3">AB hydrolase-1 domain-containing protein</fullName>
    </recommendedName>
</protein>
<dbReference type="AlphaFoldDB" id="A0A5N6L3E5"/>
<dbReference type="Gene3D" id="3.40.50.1820">
    <property type="entry name" value="alpha/beta hydrolase"/>
    <property type="match status" value="1"/>
</dbReference>
<sequence length="207" mass="22942">MLLDLGLQVVAPDLMGFGGTDAPHVQPDSGHLSTYSLKRASDDIAALASLLHVDRFILGGHDWGGAVVYRVALWHPERVTGIFSVCTPYNAPSKTFVSLDQVVQRAPQFGYQKHLAGPEVEAEIKGKVQLRRFLNGMYGARTATKESLFDPKIGINFRVLPELGKSKLLTDEEMVYYVDEYDRHGMHGTLNWVSHRPLRLSPALLSS</sequence>
<evidence type="ECO:0000256" key="2">
    <source>
        <dbReference type="ARBA" id="ARBA00038334"/>
    </source>
</evidence>
<dbReference type="EMBL" id="VIBQ01000080">
    <property type="protein sequence ID" value="KAB8648465.1"/>
    <property type="molecule type" value="Genomic_DNA"/>
</dbReference>
<dbReference type="InterPro" id="IPR029058">
    <property type="entry name" value="AB_hydrolase_fold"/>
</dbReference>
<dbReference type="OrthoDB" id="408373at2759"/>
<gene>
    <name evidence="4" type="ORF">FH972_026122</name>
</gene>
<evidence type="ECO:0000256" key="1">
    <source>
        <dbReference type="ARBA" id="ARBA00022801"/>
    </source>
</evidence>